<dbReference type="SUPFAM" id="SSF56003">
    <property type="entry name" value="Molybdenum cofactor-binding domain"/>
    <property type="match status" value="1"/>
</dbReference>
<evidence type="ECO:0000256" key="2">
    <source>
        <dbReference type="ARBA" id="ARBA00023002"/>
    </source>
</evidence>
<dbReference type="Pfam" id="PF01315">
    <property type="entry name" value="Ald_Xan_dh_C"/>
    <property type="match status" value="1"/>
</dbReference>
<dbReference type="AlphaFoldDB" id="A0A5A5T7C8"/>
<dbReference type="Pfam" id="PF02738">
    <property type="entry name" value="MoCoBD_1"/>
    <property type="match status" value="1"/>
</dbReference>
<dbReference type="InterPro" id="IPR037165">
    <property type="entry name" value="AldOxase/xan_DH_Mopterin-bd_sf"/>
</dbReference>
<proteinExistence type="predicted"/>
<dbReference type="InterPro" id="IPR016208">
    <property type="entry name" value="Ald_Oxase/xanthine_DH-like"/>
</dbReference>
<dbReference type="InterPro" id="IPR008274">
    <property type="entry name" value="AldOxase/xan_DH_MoCoBD1"/>
</dbReference>
<evidence type="ECO:0000313" key="6">
    <source>
        <dbReference type="Proteomes" id="UP000322530"/>
    </source>
</evidence>
<dbReference type="SMART" id="SM01008">
    <property type="entry name" value="Ald_Xan_dh_C"/>
    <property type="match status" value="1"/>
</dbReference>
<dbReference type="PANTHER" id="PTHR11908:SF132">
    <property type="entry name" value="ALDEHYDE OXIDASE 1-RELATED"/>
    <property type="match status" value="1"/>
</dbReference>
<evidence type="ECO:0000256" key="1">
    <source>
        <dbReference type="ARBA" id="ARBA00022505"/>
    </source>
</evidence>
<keyword evidence="1" id="KW-0500">Molybdenum</keyword>
<accession>A0A5A5T7C8</accession>
<organism evidence="5 6">
    <name type="scientific">Dictyobacter arantiisoli</name>
    <dbReference type="NCBI Taxonomy" id="2014874"/>
    <lineage>
        <taxon>Bacteria</taxon>
        <taxon>Bacillati</taxon>
        <taxon>Chloroflexota</taxon>
        <taxon>Ktedonobacteria</taxon>
        <taxon>Ktedonobacterales</taxon>
        <taxon>Dictyobacteraceae</taxon>
        <taxon>Dictyobacter</taxon>
    </lineage>
</organism>
<evidence type="ECO:0000256" key="3">
    <source>
        <dbReference type="ARBA" id="ARBA00053029"/>
    </source>
</evidence>
<dbReference type="Gene3D" id="3.90.1170.50">
    <property type="entry name" value="Aldehyde oxidase/xanthine dehydrogenase, a/b hammerhead"/>
    <property type="match status" value="1"/>
</dbReference>
<dbReference type="GO" id="GO:0016491">
    <property type="term" value="F:oxidoreductase activity"/>
    <property type="evidence" value="ECO:0007669"/>
    <property type="project" value="UniProtKB-KW"/>
</dbReference>
<name>A0A5A5T7C8_9CHLR</name>
<comment type="caution">
    <text evidence="5">The sequence shown here is derived from an EMBL/GenBank/DDBJ whole genome shotgun (WGS) entry which is preliminary data.</text>
</comment>
<dbReference type="InterPro" id="IPR046867">
    <property type="entry name" value="AldOxase/xan_DH_MoCoBD2"/>
</dbReference>
<protein>
    <submittedName>
        <fullName evidence="5">Aldehyde dehydrogenase</fullName>
    </submittedName>
</protein>
<dbReference type="Proteomes" id="UP000322530">
    <property type="component" value="Unassembled WGS sequence"/>
</dbReference>
<keyword evidence="6" id="KW-1185">Reference proteome</keyword>
<dbReference type="Gene3D" id="3.30.365.10">
    <property type="entry name" value="Aldehyde oxidase/xanthine dehydrogenase, molybdopterin binding domain"/>
    <property type="match status" value="4"/>
</dbReference>
<dbReference type="OrthoDB" id="9759791at2"/>
<evidence type="ECO:0000313" key="5">
    <source>
        <dbReference type="EMBL" id="GCF07380.1"/>
    </source>
</evidence>
<sequence>MGIAAMLGAPIKRREDPRLITGQATYVDDMKLLGMLHMTVLRSTYGHAQISSINTDAASQLPGVVAVITAQDLKNKVGNIPVAAPLPPHITRGMGRRLPLADGKVRFYGDPVAIVVAENRYVARDALDLIEIDYEPLPVVSDVEKAMQPDAPLLYPEFGTNVAVSMHPSSEAIDNIFAETIANGGVIIKERIVNQRLAPSAMETRGVIAEFRKSDSTLNLWSSSQIPHLLRNYLAEQLGLLQHQVRVIVPEVGGGFGSKLNIYPEEALAAFAAMQTGRPVKWIEDRDENLAATIHGRDQVNYVEAAATKEGRVTALKFHVISDLGSYLQFFTDVIAIAFTLPMLSGSYAVPHVYSRCDIVFTNKAPTDAYRGAGRPEATYMVERALDLIARAVKRDPAEVRLLNFVQPEQFPHTMATGALYDSGNYAAALEKALDLIEYDKLRAEQHQKRARGKLVGIGISSYVEICGIGPKGVAPFGLYESARVRIEQTGTVIVYTGTSPHGQGEETTFAQLISNEFGIPIEDVLILHGDTNSTPEGRGTYGSRTTAVGGTAVYQGSLRLKEKMKTIAAAMLEANPSDVSLEDGKFSVAGTPQKSVSFAQVAAAANTSNTLPMDIEPGLETTVFFEPEACTFPFGTHICAVEVDPDTGEVEITRYIAVDDCGKQINPLLVAGQIHGGIVQGIGQALYEEVVYNEEGQLLTTTFMDYAMPIAPYLPALELEHTVTPTLVNPLGVKGVGEAGTIGSTPAVVAAVADALGVAHIDMPLKAEKLWRIIHHQ</sequence>
<feature type="domain" description="Aldehyde oxidase/xanthine dehydrogenase a/b hammerhead" evidence="4">
    <location>
        <begin position="21"/>
        <end position="138"/>
    </location>
</feature>
<gene>
    <name evidence="5" type="ORF">KDI_09440</name>
</gene>
<comment type="cofactor">
    <cofactor evidence="3">
        <name>Mo-molybdopterin cytosine dinucleotide</name>
        <dbReference type="ChEBI" id="CHEBI:71308"/>
    </cofactor>
</comment>
<dbReference type="GO" id="GO:0005506">
    <property type="term" value="F:iron ion binding"/>
    <property type="evidence" value="ECO:0007669"/>
    <property type="project" value="InterPro"/>
</dbReference>
<dbReference type="PANTHER" id="PTHR11908">
    <property type="entry name" value="XANTHINE DEHYDROGENASE"/>
    <property type="match status" value="1"/>
</dbReference>
<dbReference type="Pfam" id="PF20256">
    <property type="entry name" value="MoCoBD_2"/>
    <property type="match status" value="1"/>
</dbReference>
<dbReference type="InterPro" id="IPR036856">
    <property type="entry name" value="Ald_Oxase/Xan_DH_a/b_sf"/>
</dbReference>
<reference evidence="5 6" key="1">
    <citation type="submission" date="2019-01" db="EMBL/GenBank/DDBJ databases">
        <title>Draft genome sequence of Dictyobacter sp. Uno17.</title>
        <authorList>
            <person name="Wang C.M."/>
            <person name="Zheng Y."/>
            <person name="Sakai Y."/>
            <person name="Abe K."/>
            <person name="Yokota A."/>
            <person name="Yabe S."/>
        </authorList>
    </citation>
    <scope>NUCLEOTIDE SEQUENCE [LARGE SCALE GENOMIC DNA]</scope>
    <source>
        <strain evidence="5 6">Uno17</strain>
    </source>
</reference>
<dbReference type="EMBL" id="BIXY01000009">
    <property type="protein sequence ID" value="GCF07380.1"/>
    <property type="molecule type" value="Genomic_DNA"/>
</dbReference>
<dbReference type="InterPro" id="IPR000674">
    <property type="entry name" value="Ald_Oxase/Xan_DH_a/b"/>
</dbReference>
<keyword evidence="2" id="KW-0560">Oxidoreductase</keyword>
<evidence type="ECO:0000259" key="4">
    <source>
        <dbReference type="SMART" id="SM01008"/>
    </source>
</evidence>
<dbReference type="FunFam" id="3.30.365.10:FF:000001">
    <property type="entry name" value="Xanthine dehydrogenase oxidase"/>
    <property type="match status" value="1"/>
</dbReference>
<dbReference type="SUPFAM" id="SSF54665">
    <property type="entry name" value="CO dehydrogenase molybdoprotein N-domain-like"/>
    <property type="match status" value="1"/>
</dbReference>
<dbReference type="RefSeq" id="WP_149400404.1">
    <property type="nucleotide sequence ID" value="NZ_BIXY01000009.1"/>
</dbReference>